<dbReference type="SUPFAM" id="SSF52047">
    <property type="entry name" value="RNI-like"/>
    <property type="match status" value="1"/>
</dbReference>
<evidence type="ECO:0000313" key="2">
    <source>
        <dbReference type="EMBL" id="CAH1112291.1"/>
    </source>
</evidence>
<dbReference type="Proteomes" id="UP001153636">
    <property type="component" value="Chromosome 6"/>
</dbReference>
<dbReference type="SMART" id="SM00256">
    <property type="entry name" value="FBOX"/>
    <property type="match status" value="1"/>
</dbReference>
<keyword evidence="3" id="KW-1185">Reference proteome</keyword>
<protein>
    <recommendedName>
        <fullName evidence="1">F-box domain-containing protein</fullName>
    </recommendedName>
</protein>
<name>A0A9P0D4T2_9CUCU</name>
<dbReference type="InterPro" id="IPR036047">
    <property type="entry name" value="F-box-like_dom_sf"/>
</dbReference>
<dbReference type="OrthoDB" id="2153609at2759"/>
<dbReference type="PROSITE" id="PS50181">
    <property type="entry name" value="FBOX"/>
    <property type="match status" value="1"/>
</dbReference>
<organism evidence="2 3">
    <name type="scientific">Psylliodes chrysocephalus</name>
    <dbReference type="NCBI Taxonomy" id="3402493"/>
    <lineage>
        <taxon>Eukaryota</taxon>
        <taxon>Metazoa</taxon>
        <taxon>Ecdysozoa</taxon>
        <taxon>Arthropoda</taxon>
        <taxon>Hexapoda</taxon>
        <taxon>Insecta</taxon>
        <taxon>Pterygota</taxon>
        <taxon>Neoptera</taxon>
        <taxon>Endopterygota</taxon>
        <taxon>Coleoptera</taxon>
        <taxon>Polyphaga</taxon>
        <taxon>Cucujiformia</taxon>
        <taxon>Chrysomeloidea</taxon>
        <taxon>Chrysomelidae</taxon>
        <taxon>Galerucinae</taxon>
        <taxon>Alticini</taxon>
        <taxon>Psylliodes</taxon>
    </lineage>
</organism>
<accession>A0A9P0D4T2</accession>
<dbReference type="EMBL" id="OV651818">
    <property type="protein sequence ID" value="CAH1112291.1"/>
    <property type="molecule type" value="Genomic_DNA"/>
</dbReference>
<reference evidence="2" key="1">
    <citation type="submission" date="2022-01" db="EMBL/GenBank/DDBJ databases">
        <authorList>
            <person name="King R."/>
        </authorList>
    </citation>
    <scope>NUCLEOTIDE SEQUENCE</scope>
</reference>
<sequence length="401" mass="46190">MTVVFEKTNYARFVNIKKPKKTLIVELDTLLTGSNSFNKIMDLESVGTSNGLRRKKLKVSLEKDLSKRDLSSLPKSVLQRIFSHLDTQSIHNCAVLCSTFYNLSKDSSLYKILNLNYRMSENALEYHISKITHPDTVEIEYDSDQSQDDDLTFFNHSIVKVLRNCGEDIFSLKLDNCKEEEVLTNIDNCVNLERLILHSCKSTFSSLLSLCKLRTIKFSSCHFPQKIVKEVIKNNLYLKSLYLSNNINVNPNELCEVMSRQSYDIKDIHINERKRLRARSLKTLSRLTNLRKLSIISEAGFDCNPEDSFELLAAGCSFLEKLCIDNWKEINDANFISALRMFSQLKTLILRRTNITIKTCREAAITLPLLKTLIVVKCQRIKKAQLLLLKKDFEDIDIPLQ</sequence>
<dbReference type="InterPro" id="IPR001810">
    <property type="entry name" value="F-box_dom"/>
</dbReference>
<evidence type="ECO:0000259" key="1">
    <source>
        <dbReference type="PROSITE" id="PS50181"/>
    </source>
</evidence>
<dbReference type="AlphaFoldDB" id="A0A9P0D4T2"/>
<feature type="domain" description="F-box" evidence="1">
    <location>
        <begin position="67"/>
        <end position="113"/>
    </location>
</feature>
<evidence type="ECO:0000313" key="3">
    <source>
        <dbReference type="Proteomes" id="UP001153636"/>
    </source>
</evidence>
<gene>
    <name evidence="2" type="ORF">PSYICH_LOCUS12491</name>
</gene>
<proteinExistence type="predicted"/>
<dbReference type="Gene3D" id="1.20.1280.50">
    <property type="match status" value="1"/>
</dbReference>
<dbReference type="Pfam" id="PF12937">
    <property type="entry name" value="F-box-like"/>
    <property type="match status" value="1"/>
</dbReference>
<dbReference type="InterPro" id="IPR032675">
    <property type="entry name" value="LRR_dom_sf"/>
</dbReference>
<dbReference type="Gene3D" id="3.80.10.10">
    <property type="entry name" value="Ribonuclease Inhibitor"/>
    <property type="match status" value="1"/>
</dbReference>
<dbReference type="SUPFAM" id="SSF81383">
    <property type="entry name" value="F-box domain"/>
    <property type="match status" value="1"/>
</dbReference>